<feature type="transmembrane region" description="Helical" evidence="2">
    <location>
        <begin position="277"/>
        <end position="296"/>
    </location>
</feature>
<feature type="compositionally biased region" description="Low complexity" evidence="1">
    <location>
        <begin position="70"/>
        <end position="84"/>
    </location>
</feature>
<feature type="transmembrane region" description="Helical" evidence="2">
    <location>
        <begin position="253"/>
        <end position="271"/>
    </location>
</feature>
<dbReference type="EMBL" id="VOIH02000012">
    <property type="protein sequence ID" value="KAF3432012.1"/>
    <property type="molecule type" value="Genomic_DNA"/>
</dbReference>
<name>A0A8K0GJY1_9ROSA</name>
<protein>
    <submittedName>
        <fullName evidence="3">Uncharacterized protein</fullName>
    </submittedName>
</protein>
<feature type="compositionally biased region" description="Basic and acidic residues" evidence="1">
    <location>
        <begin position="25"/>
        <end position="46"/>
    </location>
</feature>
<evidence type="ECO:0000256" key="1">
    <source>
        <dbReference type="SAM" id="MobiDB-lite"/>
    </source>
</evidence>
<evidence type="ECO:0000313" key="4">
    <source>
        <dbReference type="Proteomes" id="UP000796880"/>
    </source>
</evidence>
<evidence type="ECO:0000256" key="2">
    <source>
        <dbReference type="SAM" id="Phobius"/>
    </source>
</evidence>
<dbReference type="AlphaFoldDB" id="A0A8K0GJY1"/>
<keyword evidence="2" id="KW-1133">Transmembrane helix</keyword>
<feature type="transmembrane region" description="Helical" evidence="2">
    <location>
        <begin position="218"/>
        <end position="241"/>
    </location>
</feature>
<keyword evidence="4" id="KW-1185">Reference proteome</keyword>
<feature type="transmembrane region" description="Helical" evidence="2">
    <location>
        <begin position="196"/>
        <end position="212"/>
    </location>
</feature>
<feature type="region of interest" description="Disordered" evidence="1">
    <location>
        <begin position="24"/>
        <end position="52"/>
    </location>
</feature>
<dbReference type="Proteomes" id="UP000796880">
    <property type="component" value="Unassembled WGS sequence"/>
</dbReference>
<keyword evidence="2" id="KW-0812">Transmembrane</keyword>
<accession>A0A8K0GJY1</accession>
<sequence>MPIDLQKPRVLFPWLRFLSISHKPVGHDEDHEGDQKGRPGDGHYGQDDDNDIEAQVTTNSFARDQEQYDSDSSSTSQQDHSLSDTCNHSQGDSSLSSFASAEEAWPMTGSLTIRRCRFNDSLHSSNSDNSPFWSTDMTPKALEISHCENERFATTSSSDEVSSKANILYRNQNQNQDCCLHPVTKILRKQELAKQILGLAIPMTMGLMAYYNTMAMTLAARLAFVLLSIGFVALWNGNLLHETYPGISHKIELLGYACVLTAFYTLVAYFLKHTYLALLPIICLILSLVPLGMAFYNRRSVSGN</sequence>
<dbReference type="OrthoDB" id="1748931at2759"/>
<reference evidence="3" key="1">
    <citation type="submission" date="2020-03" db="EMBL/GenBank/DDBJ databases">
        <title>A high-quality chromosome-level genome assembly of a woody plant with both climbing and erect habits, Rhamnella rubrinervis.</title>
        <authorList>
            <person name="Lu Z."/>
            <person name="Yang Y."/>
            <person name="Zhu X."/>
            <person name="Sun Y."/>
        </authorList>
    </citation>
    <scope>NUCLEOTIDE SEQUENCE</scope>
    <source>
        <strain evidence="3">BYM</strain>
        <tissue evidence="3">Leaf</tissue>
    </source>
</reference>
<evidence type="ECO:0000313" key="3">
    <source>
        <dbReference type="EMBL" id="KAF3432012.1"/>
    </source>
</evidence>
<comment type="caution">
    <text evidence="3">The sequence shown here is derived from an EMBL/GenBank/DDBJ whole genome shotgun (WGS) entry which is preliminary data.</text>
</comment>
<proteinExistence type="predicted"/>
<organism evidence="3 4">
    <name type="scientific">Rhamnella rubrinervis</name>
    <dbReference type="NCBI Taxonomy" id="2594499"/>
    <lineage>
        <taxon>Eukaryota</taxon>
        <taxon>Viridiplantae</taxon>
        <taxon>Streptophyta</taxon>
        <taxon>Embryophyta</taxon>
        <taxon>Tracheophyta</taxon>
        <taxon>Spermatophyta</taxon>
        <taxon>Magnoliopsida</taxon>
        <taxon>eudicotyledons</taxon>
        <taxon>Gunneridae</taxon>
        <taxon>Pentapetalae</taxon>
        <taxon>rosids</taxon>
        <taxon>fabids</taxon>
        <taxon>Rosales</taxon>
        <taxon>Rhamnaceae</taxon>
        <taxon>rhamnoid group</taxon>
        <taxon>Rhamneae</taxon>
        <taxon>Rhamnella</taxon>
    </lineage>
</organism>
<keyword evidence="2" id="KW-0472">Membrane</keyword>
<feature type="region of interest" description="Disordered" evidence="1">
    <location>
        <begin position="64"/>
        <end position="97"/>
    </location>
</feature>
<gene>
    <name evidence="3" type="ORF">FNV43_RR26751</name>
</gene>